<protein>
    <submittedName>
        <fullName evidence="2">CIC11C00000002470</fullName>
    </submittedName>
</protein>
<dbReference type="Proteomes" id="UP000182259">
    <property type="component" value="Chromosome III"/>
</dbReference>
<gene>
    <name evidence="2" type="ORF">SAMEA4029009_CIC11G00000002470</name>
</gene>
<evidence type="ECO:0000313" key="2">
    <source>
        <dbReference type="EMBL" id="SGZ53559.1"/>
    </source>
</evidence>
<sequence>MFSSTKLLRRAAKWKTLQQLTPNDRFRLLPRHFVRSVMVPPSHFSNPANVPKQYGIDSQSSETNTESENGNVSELGNYPPPPRSERPFRELLSLLAMVALTYLAVDNYTGRVKLEKLNTETTAINLKTLQLQQQNFLNSRKQQELKMLRERMDVSKRCYKMALHIALLRKQLTDLGVDPAEINIVLQEFEKNVRLNNSVQNLTGQAIWLDDNSELSGFVPDYREYDKKGTLEA</sequence>
<name>A0A1L0BQ88_9ASCO</name>
<proteinExistence type="predicted"/>
<dbReference type="AlphaFoldDB" id="A0A1L0BQ88"/>
<feature type="compositionally biased region" description="Low complexity" evidence="1">
    <location>
        <begin position="60"/>
        <end position="74"/>
    </location>
</feature>
<evidence type="ECO:0000313" key="3">
    <source>
        <dbReference type="Proteomes" id="UP000182259"/>
    </source>
</evidence>
<feature type="region of interest" description="Disordered" evidence="1">
    <location>
        <begin position="42"/>
        <end position="83"/>
    </location>
</feature>
<organism evidence="2 3">
    <name type="scientific">Sungouiella intermedia</name>
    <dbReference type="NCBI Taxonomy" id="45354"/>
    <lineage>
        <taxon>Eukaryota</taxon>
        <taxon>Fungi</taxon>
        <taxon>Dikarya</taxon>
        <taxon>Ascomycota</taxon>
        <taxon>Saccharomycotina</taxon>
        <taxon>Pichiomycetes</taxon>
        <taxon>Metschnikowiaceae</taxon>
        <taxon>Sungouiella</taxon>
    </lineage>
</organism>
<dbReference type="EMBL" id="LT635766">
    <property type="protein sequence ID" value="SGZ53559.1"/>
    <property type="molecule type" value="Genomic_DNA"/>
</dbReference>
<accession>A0A1L0BQ88</accession>
<evidence type="ECO:0000256" key="1">
    <source>
        <dbReference type="SAM" id="MobiDB-lite"/>
    </source>
</evidence>
<reference evidence="2 3" key="1">
    <citation type="submission" date="2016-10" db="EMBL/GenBank/DDBJ databases">
        <authorList>
            <person name="de Groot N.N."/>
        </authorList>
    </citation>
    <scope>NUCLEOTIDE SEQUENCE [LARGE SCALE GENOMIC DNA]</scope>
    <source>
        <strain evidence="2 3">PYCC 4715</strain>
    </source>
</reference>